<dbReference type="EMBL" id="QRGR01000011">
    <property type="protein sequence ID" value="RDV15035.1"/>
    <property type="molecule type" value="Genomic_DNA"/>
</dbReference>
<dbReference type="RefSeq" id="WP_115565827.1">
    <property type="nucleotide sequence ID" value="NZ_QRGR01000011.1"/>
</dbReference>
<feature type="chain" id="PRO_5017641555" evidence="1">
    <location>
        <begin position="24"/>
        <end position="270"/>
    </location>
</feature>
<dbReference type="Proteomes" id="UP000256708">
    <property type="component" value="Unassembled WGS sequence"/>
</dbReference>
<dbReference type="Pfam" id="PF10677">
    <property type="entry name" value="DUF2490"/>
    <property type="match status" value="1"/>
</dbReference>
<evidence type="ECO:0000313" key="2">
    <source>
        <dbReference type="EMBL" id="RDV15035.1"/>
    </source>
</evidence>
<organism evidence="2 3">
    <name type="scientific">Pontibacter diazotrophicus</name>
    <dbReference type="NCBI Taxonomy" id="1400979"/>
    <lineage>
        <taxon>Bacteria</taxon>
        <taxon>Pseudomonadati</taxon>
        <taxon>Bacteroidota</taxon>
        <taxon>Cytophagia</taxon>
        <taxon>Cytophagales</taxon>
        <taxon>Hymenobacteraceae</taxon>
        <taxon>Pontibacter</taxon>
    </lineage>
</organism>
<evidence type="ECO:0000256" key="1">
    <source>
        <dbReference type="SAM" id="SignalP"/>
    </source>
</evidence>
<keyword evidence="1" id="KW-0732">Signal</keyword>
<evidence type="ECO:0000313" key="3">
    <source>
        <dbReference type="Proteomes" id="UP000256708"/>
    </source>
</evidence>
<accession>A0A3D8LCA9</accession>
<reference evidence="3" key="1">
    <citation type="submission" date="2018-08" db="EMBL/GenBank/DDBJ databases">
        <authorList>
            <person name="Liu Z.-W."/>
            <person name="Du Z.-J."/>
        </authorList>
    </citation>
    <scope>NUCLEOTIDE SEQUENCE [LARGE SCALE GENOMIC DNA]</scope>
    <source>
        <strain evidence="3">H4X</strain>
    </source>
</reference>
<dbReference type="InterPro" id="IPR019619">
    <property type="entry name" value="DUF2490"/>
</dbReference>
<dbReference type="AlphaFoldDB" id="A0A3D8LCA9"/>
<name>A0A3D8LCA9_9BACT</name>
<protein>
    <submittedName>
        <fullName evidence="2">DUF2490 domain-containing protein</fullName>
    </submittedName>
</protein>
<gene>
    <name evidence="2" type="ORF">DXT99_12205</name>
</gene>
<dbReference type="OrthoDB" id="1118734at2"/>
<dbReference type="PROSITE" id="PS51257">
    <property type="entry name" value="PROKAR_LIPOPROTEIN"/>
    <property type="match status" value="1"/>
</dbReference>
<proteinExistence type="predicted"/>
<sequence>MQYKIYLLFLAFFALSSSCFGQAEEARLGEARTGLWLGLYTKLRLGEKIYYYAETHYRRQNSQENRLDFAGSMGKIYNRHGINFLVNKNFEVTAGPVLVLNFPQDPTNPQYERMVPEYRIWHQYLLIQPQMGRVKFYHQFRFEHRFRRSLEVALPEYNYTTRYRYKIYAYIPINKPYLAEKTFYFSPSVEIFMHSGETVVANPMEDFRIYPVLGYIINKNFMCSAGYTWTLGQARTGYEYNQAHLIRLNLYVNFDLRSPQKAVPKIHMRD</sequence>
<keyword evidence="3" id="KW-1185">Reference proteome</keyword>
<comment type="caution">
    <text evidence="2">The sequence shown here is derived from an EMBL/GenBank/DDBJ whole genome shotgun (WGS) entry which is preliminary data.</text>
</comment>
<feature type="signal peptide" evidence="1">
    <location>
        <begin position="1"/>
        <end position="23"/>
    </location>
</feature>